<evidence type="ECO:0000256" key="1">
    <source>
        <dbReference type="SAM" id="MobiDB-lite"/>
    </source>
</evidence>
<comment type="caution">
    <text evidence="2">The sequence shown here is derived from an EMBL/GenBank/DDBJ whole genome shotgun (WGS) entry which is preliminary data.</text>
</comment>
<proteinExistence type="predicted"/>
<reference evidence="2" key="1">
    <citation type="submission" date="2023-03" db="EMBL/GenBank/DDBJ databases">
        <title>Massive genome expansion in bonnet fungi (Mycena s.s.) driven by repeated elements and novel gene families across ecological guilds.</title>
        <authorList>
            <consortium name="Lawrence Berkeley National Laboratory"/>
            <person name="Harder C.B."/>
            <person name="Miyauchi S."/>
            <person name="Viragh M."/>
            <person name="Kuo A."/>
            <person name="Thoen E."/>
            <person name="Andreopoulos B."/>
            <person name="Lu D."/>
            <person name="Skrede I."/>
            <person name="Drula E."/>
            <person name="Henrissat B."/>
            <person name="Morin E."/>
            <person name="Kohler A."/>
            <person name="Barry K."/>
            <person name="LaButti K."/>
            <person name="Morin E."/>
            <person name="Salamov A."/>
            <person name="Lipzen A."/>
            <person name="Mereny Z."/>
            <person name="Hegedus B."/>
            <person name="Baldrian P."/>
            <person name="Stursova M."/>
            <person name="Weitz H."/>
            <person name="Taylor A."/>
            <person name="Grigoriev I.V."/>
            <person name="Nagy L.G."/>
            <person name="Martin F."/>
            <person name="Kauserud H."/>
        </authorList>
    </citation>
    <scope>NUCLEOTIDE SEQUENCE</scope>
    <source>
        <strain evidence="2">CBHHK067</strain>
    </source>
</reference>
<dbReference type="Proteomes" id="UP001221757">
    <property type="component" value="Unassembled WGS sequence"/>
</dbReference>
<feature type="compositionally biased region" description="Basic and acidic residues" evidence="1">
    <location>
        <begin position="42"/>
        <end position="62"/>
    </location>
</feature>
<accession>A0AAD7GA16</accession>
<organism evidence="2 3">
    <name type="scientific">Mycena rosella</name>
    <name type="common">Pink bonnet</name>
    <name type="synonym">Agaricus rosellus</name>
    <dbReference type="NCBI Taxonomy" id="1033263"/>
    <lineage>
        <taxon>Eukaryota</taxon>
        <taxon>Fungi</taxon>
        <taxon>Dikarya</taxon>
        <taxon>Basidiomycota</taxon>
        <taxon>Agaricomycotina</taxon>
        <taxon>Agaricomycetes</taxon>
        <taxon>Agaricomycetidae</taxon>
        <taxon>Agaricales</taxon>
        <taxon>Marasmiineae</taxon>
        <taxon>Mycenaceae</taxon>
        <taxon>Mycena</taxon>
    </lineage>
</organism>
<dbReference type="EMBL" id="JARKIE010000112">
    <property type="protein sequence ID" value="KAJ7682978.1"/>
    <property type="molecule type" value="Genomic_DNA"/>
</dbReference>
<sequence>VAGRGGGGSVHARPAAGGAQPEPKSGEAAVARGQPREVYAGDEPRQARARDEPACAPRREGRVQCAGAGADHRRWERHGKREHHGRPPAQPAAYLEPGPRWRAVLHADPEPVRDDI</sequence>
<keyword evidence="3" id="KW-1185">Reference proteome</keyword>
<evidence type="ECO:0000313" key="2">
    <source>
        <dbReference type="EMBL" id="KAJ7682978.1"/>
    </source>
</evidence>
<feature type="compositionally biased region" description="Basic residues" evidence="1">
    <location>
        <begin position="75"/>
        <end position="86"/>
    </location>
</feature>
<name>A0AAD7GA16_MYCRO</name>
<feature type="region of interest" description="Disordered" evidence="1">
    <location>
        <begin position="1"/>
        <end position="100"/>
    </location>
</feature>
<feature type="non-terminal residue" evidence="2">
    <location>
        <position position="1"/>
    </location>
</feature>
<evidence type="ECO:0000313" key="3">
    <source>
        <dbReference type="Proteomes" id="UP001221757"/>
    </source>
</evidence>
<dbReference type="AlphaFoldDB" id="A0AAD7GA16"/>
<protein>
    <submittedName>
        <fullName evidence="2">Uncharacterized protein</fullName>
    </submittedName>
</protein>
<gene>
    <name evidence="2" type="ORF">B0H17DRAFT_1074834</name>
</gene>